<keyword evidence="2" id="KW-0812">Transmembrane</keyword>
<dbReference type="Proteomes" id="UP000636010">
    <property type="component" value="Unassembled WGS sequence"/>
</dbReference>
<keyword evidence="5" id="KW-1185">Reference proteome</keyword>
<accession>A0ABQ1MDD3</accession>
<protein>
    <recommendedName>
        <fullName evidence="3">Glycosyl transferase family 1 domain-containing protein</fullName>
    </recommendedName>
</protein>
<evidence type="ECO:0000256" key="1">
    <source>
        <dbReference type="ARBA" id="ARBA00022679"/>
    </source>
</evidence>
<dbReference type="PANTHER" id="PTHR46401:SF2">
    <property type="entry name" value="GLYCOSYLTRANSFERASE WBBK-RELATED"/>
    <property type="match status" value="1"/>
</dbReference>
<gene>
    <name evidence="4" type="ORF">GCM10011506_23520</name>
</gene>
<proteinExistence type="predicted"/>
<evidence type="ECO:0000259" key="3">
    <source>
        <dbReference type="Pfam" id="PF00534"/>
    </source>
</evidence>
<keyword evidence="1" id="KW-0808">Transferase</keyword>
<dbReference type="InterPro" id="IPR001296">
    <property type="entry name" value="Glyco_trans_1"/>
</dbReference>
<name>A0ABQ1MDD3_9BACT</name>
<keyword evidence="2" id="KW-1133">Transmembrane helix</keyword>
<sequence length="381" mass="43735">MSENKFKLLLISDSIIPHNSANSVHVMKMASAFAENKLSTVLFAKKNQKIESHNDLYDVYNVKENFTLKLTNKLNKLHSRFISLFVFPSQILFDYERKSVMIYSLNVYSAYILSLFGYNVIYESHSMIKNRIYNFFEKSLFKNDSCKKIVAISNSLKTDLIKKYKLHHDKIVVLPDAADSVELDEVPPFSLKGDSGKINIGYVGSLHSGKGIELISEIALKINTINFHIVGGNENQIDTWQKKHSEDNNIFFYGHQSQKVIPSFLKSFDAVLLPNQRSVFGADGKEDIGKYTSPMKLFEYMSSKKVIFASDLPILREVLSEENSILINPDMVDEWVEQLKKFNESPDSYKSLAEKAHKLFLRNYTYNSRAFKINNVIRSVM</sequence>
<dbReference type="Gene3D" id="3.40.50.2000">
    <property type="entry name" value="Glycogen Phosphorylase B"/>
    <property type="match status" value="2"/>
</dbReference>
<dbReference type="PANTHER" id="PTHR46401">
    <property type="entry name" value="GLYCOSYLTRANSFERASE WBBK-RELATED"/>
    <property type="match status" value="1"/>
</dbReference>
<dbReference type="SUPFAM" id="SSF53756">
    <property type="entry name" value="UDP-Glycosyltransferase/glycogen phosphorylase"/>
    <property type="match status" value="1"/>
</dbReference>
<feature type="domain" description="Glycosyl transferase family 1" evidence="3">
    <location>
        <begin position="194"/>
        <end position="358"/>
    </location>
</feature>
<evidence type="ECO:0000313" key="5">
    <source>
        <dbReference type="Proteomes" id="UP000636010"/>
    </source>
</evidence>
<evidence type="ECO:0000256" key="2">
    <source>
        <dbReference type="SAM" id="Phobius"/>
    </source>
</evidence>
<feature type="transmembrane region" description="Helical" evidence="2">
    <location>
        <begin position="101"/>
        <end position="121"/>
    </location>
</feature>
<keyword evidence="2" id="KW-0472">Membrane</keyword>
<dbReference type="Pfam" id="PF00534">
    <property type="entry name" value="Glycos_transf_1"/>
    <property type="match status" value="1"/>
</dbReference>
<reference evidence="5" key="1">
    <citation type="journal article" date="2019" name="Int. J. Syst. Evol. Microbiol.">
        <title>The Global Catalogue of Microorganisms (GCM) 10K type strain sequencing project: providing services to taxonomists for standard genome sequencing and annotation.</title>
        <authorList>
            <consortium name="The Broad Institute Genomics Platform"/>
            <consortium name="The Broad Institute Genome Sequencing Center for Infectious Disease"/>
            <person name="Wu L."/>
            <person name="Ma J."/>
        </authorList>
    </citation>
    <scope>NUCLEOTIDE SEQUENCE [LARGE SCALE GENOMIC DNA]</scope>
    <source>
        <strain evidence="5">CGMCC 1.10832</strain>
    </source>
</reference>
<organism evidence="4 5">
    <name type="scientific">Marivirga lumbricoides</name>
    <dbReference type="NCBI Taxonomy" id="1046115"/>
    <lineage>
        <taxon>Bacteria</taxon>
        <taxon>Pseudomonadati</taxon>
        <taxon>Bacteroidota</taxon>
        <taxon>Cytophagia</taxon>
        <taxon>Cytophagales</taxon>
        <taxon>Marivirgaceae</taxon>
        <taxon>Marivirga</taxon>
    </lineage>
</organism>
<comment type="caution">
    <text evidence="4">The sequence shown here is derived from an EMBL/GenBank/DDBJ whole genome shotgun (WGS) entry which is preliminary data.</text>
</comment>
<dbReference type="EMBL" id="BMEC01000007">
    <property type="protein sequence ID" value="GGC37421.1"/>
    <property type="molecule type" value="Genomic_DNA"/>
</dbReference>
<evidence type="ECO:0000313" key="4">
    <source>
        <dbReference type="EMBL" id="GGC37421.1"/>
    </source>
</evidence>
<dbReference type="RefSeq" id="WP_188463585.1">
    <property type="nucleotide sequence ID" value="NZ_BAABHU010000007.1"/>
</dbReference>